<dbReference type="PANTHER" id="PTHR13707:SF60">
    <property type="entry name" value="ACETATE COA-TRANSFERASE SUBUNIT ALPHA"/>
    <property type="match status" value="1"/>
</dbReference>
<comment type="similarity">
    <text evidence="1">Belongs to the 3-oxoacid CoA-transferase subunit A family.</text>
</comment>
<protein>
    <submittedName>
        <fullName evidence="3">CoA transferase subunit A</fullName>
    </submittedName>
</protein>
<dbReference type="InterPro" id="IPR037171">
    <property type="entry name" value="NagB/RpiA_transferase-like"/>
</dbReference>
<keyword evidence="2 3" id="KW-0808">Transferase</keyword>
<reference evidence="3" key="1">
    <citation type="submission" date="2022-09" db="EMBL/GenBank/DDBJ databases">
        <title>Novel Mycoplasma species identified in domestic and wild animals.</title>
        <authorList>
            <person name="Volokhov D.V."/>
            <person name="Furtak V.A."/>
            <person name="Zagorodnyaya T.A."/>
        </authorList>
    </citation>
    <scope>NUCLEOTIDE SEQUENCE</scope>
    <source>
        <strain evidence="3">Oakley</strain>
    </source>
</reference>
<comment type="caution">
    <text evidence="3">The sequence shown here is derived from an EMBL/GenBank/DDBJ whole genome shotgun (WGS) entry which is preliminary data.</text>
</comment>
<evidence type="ECO:0000256" key="2">
    <source>
        <dbReference type="ARBA" id="ARBA00022679"/>
    </source>
</evidence>
<organism evidence="3 4">
    <name type="scientific">Paracholeplasma manati</name>
    <dbReference type="NCBI Taxonomy" id="591373"/>
    <lineage>
        <taxon>Bacteria</taxon>
        <taxon>Bacillati</taxon>
        <taxon>Mycoplasmatota</taxon>
        <taxon>Mollicutes</taxon>
        <taxon>Acholeplasmatales</taxon>
        <taxon>Acholeplasmataceae</taxon>
        <taxon>Paracholeplasma</taxon>
    </lineage>
</organism>
<gene>
    <name evidence="3" type="ORF">N7548_01560</name>
</gene>
<dbReference type="SMART" id="SM00882">
    <property type="entry name" value="CoA_trans"/>
    <property type="match status" value="1"/>
</dbReference>
<evidence type="ECO:0000256" key="1">
    <source>
        <dbReference type="ARBA" id="ARBA00005612"/>
    </source>
</evidence>
<evidence type="ECO:0000313" key="4">
    <source>
        <dbReference type="Proteomes" id="UP001177160"/>
    </source>
</evidence>
<dbReference type="InterPro" id="IPR012792">
    <property type="entry name" value="3-oxoacid_CoA-transf_A"/>
</dbReference>
<dbReference type="InterPro" id="IPR004163">
    <property type="entry name" value="CoA_transf_BS"/>
</dbReference>
<dbReference type="Proteomes" id="UP001177160">
    <property type="component" value="Unassembled WGS sequence"/>
</dbReference>
<dbReference type="SUPFAM" id="SSF100950">
    <property type="entry name" value="NagB/RpiA/CoA transferase-like"/>
    <property type="match status" value="1"/>
</dbReference>
<dbReference type="RefSeq" id="WP_263607638.1">
    <property type="nucleotide sequence ID" value="NZ_JAOVQM010000001.1"/>
</dbReference>
<dbReference type="Pfam" id="PF01144">
    <property type="entry name" value="CoA_trans"/>
    <property type="match status" value="1"/>
</dbReference>
<dbReference type="PROSITE" id="PS01273">
    <property type="entry name" value="COA_TRANSF_1"/>
    <property type="match status" value="1"/>
</dbReference>
<proteinExistence type="inferred from homology"/>
<keyword evidence="4" id="KW-1185">Reference proteome</keyword>
<evidence type="ECO:0000313" key="3">
    <source>
        <dbReference type="EMBL" id="MCV2231515.1"/>
    </source>
</evidence>
<dbReference type="PANTHER" id="PTHR13707">
    <property type="entry name" value="KETOACID-COENZYME A TRANSFERASE"/>
    <property type="match status" value="1"/>
</dbReference>
<name>A0ABT2Y451_9MOLU</name>
<dbReference type="GO" id="GO:0016740">
    <property type="term" value="F:transferase activity"/>
    <property type="evidence" value="ECO:0007669"/>
    <property type="project" value="UniProtKB-KW"/>
</dbReference>
<dbReference type="NCBIfam" id="TIGR02429">
    <property type="entry name" value="pcaI_scoA_fam"/>
    <property type="match status" value="1"/>
</dbReference>
<dbReference type="InterPro" id="IPR004165">
    <property type="entry name" value="CoA_trans_fam_I"/>
</dbReference>
<dbReference type="EMBL" id="JAOVQM010000001">
    <property type="protein sequence ID" value="MCV2231515.1"/>
    <property type="molecule type" value="Genomic_DNA"/>
</dbReference>
<sequence length="219" mass="23208">MKQKLISTKDFVAKIHDGASIMVGGFMNIGTPVGIIEEILKSDLKDLTIICNDAGLPGVGVGKLIDAGKVKKLIASHIGLNPTAGKKMQAGEMEVELVPQGTLAERIRAAGAGLGGFLTPTGRGTIVAEGKQIIQYEGQDYLLERPLKADVAILLGHQVDQKGNTIYNKTIRNFNPIMATAATLVGVEARTVVEIGALNPDSIHTPHIFVDYIMGGNDK</sequence>
<accession>A0ABT2Y451</accession>
<dbReference type="Gene3D" id="3.40.1080.10">
    <property type="entry name" value="Glutaconate Coenzyme A-transferase"/>
    <property type="match status" value="1"/>
</dbReference>